<dbReference type="AlphaFoldDB" id="A0A645FNX1"/>
<dbReference type="EMBL" id="VSSQ01062166">
    <property type="protein sequence ID" value="MPN15406.1"/>
    <property type="molecule type" value="Genomic_DNA"/>
</dbReference>
<organism evidence="1">
    <name type="scientific">bioreactor metagenome</name>
    <dbReference type="NCBI Taxonomy" id="1076179"/>
    <lineage>
        <taxon>unclassified sequences</taxon>
        <taxon>metagenomes</taxon>
        <taxon>ecological metagenomes</taxon>
    </lineage>
</organism>
<accession>A0A645FNX1</accession>
<protein>
    <recommendedName>
        <fullName evidence="2">Urocanate hydratase</fullName>
    </recommendedName>
</protein>
<gene>
    <name evidence="1" type="ORF">SDC9_162738</name>
</gene>
<sequence>MDSGIGVIRHAQAGYESAKDVANGKGKLTKEAIKVPLWWQPADKVTFGPDGSDKL</sequence>
<reference evidence="1" key="1">
    <citation type="submission" date="2019-08" db="EMBL/GenBank/DDBJ databases">
        <authorList>
            <person name="Kucharzyk K."/>
            <person name="Murdoch R.W."/>
            <person name="Higgins S."/>
            <person name="Loffler F."/>
        </authorList>
    </citation>
    <scope>NUCLEOTIDE SEQUENCE</scope>
</reference>
<name>A0A645FNX1_9ZZZZ</name>
<evidence type="ECO:0000313" key="1">
    <source>
        <dbReference type="EMBL" id="MPN15406.1"/>
    </source>
</evidence>
<comment type="caution">
    <text evidence="1">The sequence shown here is derived from an EMBL/GenBank/DDBJ whole genome shotgun (WGS) entry which is preliminary data.</text>
</comment>
<proteinExistence type="predicted"/>
<evidence type="ECO:0008006" key="2">
    <source>
        <dbReference type="Google" id="ProtNLM"/>
    </source>
</evidence>